<proteinExistence type="predicted"/>
<keyword evidence="3" id="KW-1185">Reference proteome</keyword>
<dbReference type="EMBL" id="JACGWO010000005">
    <property type="protein sequence ID" value="KAK4426527.1"/>
    <property type="molecule type" value="Genomic_DNA"/>
</dbReference>
<feature type="region of interest" description="Disordered" evidence="1">
    <location>
        <begin position="83"/>
        <end position="107"/>
    </location>
</feature>
<protein>
    <submittedName>
        <fullName evidence="2">Uncharacterized protein</fullName>
    </submittedName>
</protein>
<comment type="caution">
    <text evidence="2">The sequence shown here is derived from an EMBL/GenBank/DDBJ whole genome shotgun (WGS) entry which is preliminary data.</text>
</comment>
<dbReference type="Proteomes" id="UP001293254">
    <property type="component" value="Unassembled WGS sequence"/>
</dbReference>
<gene>
    <name evidence="2" type="ORF">Salat_1421300</name>
</gene>
<evidence type="ECO:0000313" key="2">
    <source>
        <dbReference type="EMBL" id="KAK4426527.1"/>
    </source>
</evidence>
<evidence type="ECO:0000256" key="1">
    <source>
        <dbReference type="SAM" id="MobiDB-lite"/>
    </source>
</evidence>
<name>A0AAE2CLG1_9LAMI</name>
<reference evidence="2" key="2">
    <citation type="journal article" date="2024" name="Plant">
        <title>Genomic evolution and insights into agronomic trait innovations of Sesamum species.</title>
        <authorList>
            <person name="Miao H."/>
            <person name="Wang L."/>
            <person name="Qu L."/>
            <person name="Liu H."/>
            <person name="Sun Y."/>
            <person name="Le M."/>
            <person name="Wang Q."/>
            <person name="Wei S."/>
            <person name="Zheng Y."/>
            <person name="Lin W."/>
            <person name="Duan Y."/>
            <person name="Cao H."/>
            <person name="Xiong S."/>
            <person name="Wang X."/>
            <person name="Wei L."/>
            <person name="Li C."/>
            <person name="Ma Q."/>
            <person name="Ju M."/>
            <person name="Zhao R."/>
            <person name="Li G."/>
            <person name="Mu C."/>
            <person name="Tian Q."/>
            <person name="Mei H."/>
            <person name="Zhang T."/>
            <person name="Gao T."/>
            <person name="Zhang H."/>
        </authorList>
    </citation>
    <scope>NUCLEOTIDE SEQUENCE</scope>
    <source>
        <strain evidence="2">3651</strain>
    </source>
</reference>
<evidence type="ECO:0000313" key="3">
    <source>
        <dbReference type="Proteomes" id="UP001293254"/>
    </source>
</evidence>
<accession>A0AAE2CLG1</accession>
<sequence length="107" mass="12100">MWVDHPDFTTTVEHGWNLNVDGTPQFSLCRKLKALKGPLKAFNNLYFSHISVRAKEADLALQDAQLQLESDPGNSVIRDCWGNLGRKPSSLPKQRGTFTTKRPRFTS</sequence>
<reference evidence="2" key="1">
    <citation type="submission" date="2020-06" db="EMBL/GenBank/DDBJ databases">
        <authorList>
            <person name="Li T."/>
            <person name="Hu X."/>
            <person name="Zhang T."/>
            <person name="Song X."/>
            <person name="Zhang H."/>
            <person name="Dai N."/>
            <person name="Sheng W."/>
            <person name="Hou X."/>
            <person name="Wei L."/>
        </authorList>
    </citation>
    <scope>NUCLEOTIDE SEQUENCE</scope>
    <source>
        <strain evidence="2">3651</strain>
        <tissue evidence="2">Leaf</tissue>
    </source>
</reference>
<organism evidence="2 3">
    <name type="scientific">Sesamum alatum</name>
    <dbReference type="NCBI Taxonomy" id="300844"/>
    <lineage>
        <taxon>Eukaryota</taxon>
        <taxon>Viridiplantae</taxon>
        <taxon>Streptophyta</taxon>
        <taxon>Embryophyta</taxon>
        <taxon>Tracheophyta</taxon>
        <taxon>Spermatophyta</taxon>
        <taxon>Magnoliopsida</taxon>
        <taxon>eudicotyledons</taxon>
        <taxon>Gunneridae</taxon>
        <taxon>Pentapetalae</taxon>
        <taxon>asterids</taxon>
        <taxon>lamiids</taxon>
        <taxon>Lamiales</taxon>
        <taxon>Pedaliaceae</taxon>
        <taxon>Sesamum</taxon>
    </lineage>
</organism>
<dbReference type="AlphaFoldDB" id="A0AAE2CLG1"/>